<feature type="transmembrane region" description="Helical" evidence="6">
    <location>
        <begin position="377"/>
        <end position="396"/>
    </location>
</feature>
<feature type="transmembrane region" description="Helical" evidence="6">
    <location>
        <begin position="267"/>
        <end position="290"/>
    </location>
</feature>
<dbReference type="GO" id="GO:0005886">
    <property type="term" value="C:plasma membrane"/>
    <property type="evidence" value="ECO:0007669"/>
    <property type="project" value="TreeGrafter"/>
</dbReference>
<dbReference type="Gene3D" id="1.20.1250.20">
    <property type="entry name" value="MFS general substrate transporter like domains"/>
    <property type="match status" value="1"/>
</dbReference>
<comment type="caution">
    <text evidence="8">The sequence shown here is derived from an EMBL/GenBank/DDBJ whole genome shotgun (WGS) entry which is preliminary data.</text>
</comment>
<keyword evidence="4 6" id="KW-0472">Membrane</keyword>
<evidence type="ECO:0000259" key="7">
    <source>
        <dbReference type="PROSITE" id="PS50850"/>
    </source>
</evidence>
<evidence type="ECO:0000313" key="8">
    <source>
        <dbReference type="EMBL" id="KAH9823595.1"/>
    </source>
</evidence>
<feature type="transmembrane region" description="Helical" evidence="6">
    <location>
        <begin position="183"/>
        <end position="202"/>
    </location>
</feature>
<gene>
    <name evidence="8" type="ORF">Tdes44962_MAKER10262</name>
</gene>
<dbReference type="OrthoDB" id="5376138at2759"/>
<sequence length="679" mass="74691">MAVDDHDVAGTTGAGDARRPRASERREEVEMSGTKARDFATSPPKPPRTVHIQTSVRAISPGDPSPTSSGSNPDDEEKSPAPSQHHIDTRTRDLQTIRELPFHRVPAPDGRPGLSADPLGRRVLAEEGGYEFTGFAFPGRKKWAILTVIFWVQISMNFNAAIYAAAVPGMSEYFGVGEGTTRLGQFVFLVAYAFGCELWAPWSEELGRKWVLQGSLFLVNVWQIPCALAPGFWTVFGCRLLGGLSSAGGSVTLGMVADMWEPAEQQYAVAFVVLSSVAGSVVAPICGGFVTQYLTWQWAFWISLIFGAVVQVAHFFVPETRSSILLTQGAKYLRKEYPECNVYSPDELRGSFLERLDWKESCKLMWRPYMFLLKEPIVTFLSLLSGFSDALIFTGLDSFGPVLRRWDFDYVAIGLAFIPLLVGYILAYLSFLPVYRHDRKLMNGNIENMKPERRLWWLLYTVPLEPIGLLGFAFCSLGPQQHVHWIAPLIFTALIGIANFAIYMATIDYMVAAYGPYASSATGGNGFCRDFLAGIAALYATPFYSSIAPGTKWQLVVPSVILSAVSVLGCVPVYYFYIHGEKIRNKSPWAAALAVRREEVAEERQEAISRVTEPNSQVASRFQSRPGSRPMTPRLQSGDVSRAGSIFGGVGSRPGSATVSRLASMVNISEVVEESGKAV</sequence>
<feature type="transmembrane region" description="Helical" evidence="6">
    <location>
        <begin position="296"/>
        <end position="317"/>
    </location>
</feature>
<feature type="compositionally biased region" description="Polar residues" evidence="5">
    <location>
        <begin position="613"/>
        <end position="626"/>
    </location>
</feature>
<reference evidence="8 9" key="1">
    <citation type="journal article" date="2018" name="IMA Fungus">
        <title>IMA Genome-F 10: Nine draft genome sequences of Claviceps purpurea s.lat., including C. arundinis, C. humidiphila, and C. cf. spartinae, pseudomolecules for the pitch canker pathogen Fusarium circinatum, draft genome of Davidsoniella eucalypti, Grosmannia galeiformis, Quambalaria eucalypti, and Teratosphaeria destructans.</title>
        <authorList>
            <person name="Wingfield B.D."/>
            <person name="Liu M."/>
            <person name="Nguyen H.D."/>
            <person name="Lane F.A."/>
            <person name="Morgan S.W."/>
            <person name="De Vos L."/>
            <person name="Wilken P.M."/>
            <person name="Duong T.A."/>
            <person name="Aylward J."/>
            <person name="Coetzee M.P."/>
            <person name="Dadej K."/>
            <person name="De Beer Z.W."/>
            <person name="Findlay W."/>
            <person name="Havenga M."/>
            <person name="Kolarik M."/>
            <person name="Menzies J.G."/>
            <person name="Naidoo K."/>
            <person name="Pochopski O."/>
            <person name="Shoukouhi P."/>
            <person name="Santana Q.C."/>
            <person name="Seifert K.A."/>
            <person name="Soal N."/>
            <person name="Steenkamp E.T."/>
            <person name="Tatham C.T."/>
            <person name="van der Nest M.A."/>
            <person name="Wingfield M.J."/>
        </authorList>
    </citation>
    <scope>NUCLEOTIDE SEQUENCE [LARGE SCALE GENOMIC DNA]</scope>
    <source>
        <strain evidence="8">CMW44962</strain>
    </source>
</reference>
<dbReference type="FunFam" id="1.20.1250.20:FF:000088">
    <property type="entry name" value="MFS multidrug transporter, putative"/>
    <property type="match status" value="1"/>
</dbReference>
<feature type="transmembrane region" description="Helical" evidence="6">
    <location>
        <begin position="553"/>
        <end position="577"/>
    </location>
</feature>
<feature type="region of interest" description="Disordered" evidence="5">
    <location>
        <begin position="613"/>
        <end position="641"/>
    </location>
</feature>
<keyword evidence="3 6" id="KW-1133">Transmembrane helix</keyword>
<feature type="transmembrane region" description="Helical" evidence="6">
    <location>
        <begin position="143"/>
        <end position="163"/>
    </location>
</feature>
<accession>A0A9W7SLZ8</accession>
<feature type="compositionally biased region" description="Low complexity" evidence="5">
    <location>
        <begin position="60"/>
        <end position="72"/>
    </location>
</feature>
<feature type="transmembrane region" description="Helical" evidence="6">
    <location>
        <begin position="240"/>
        <end position="260"/>
    </location>
</feature>
<feature type="transmembrane region" description="Helical" evidence="6">
    <location>
        <begin position="408"/>
        <end position="434"/>
    </location>
</feature>
<dbReference type="PANTHER" id="PTHR23502:SF3">
    <property type="entry name" value="MAJOR FACILITATOR SUPERFAMILY (MFS) PROFILE DOMAIN-CONTAINING PROTEIN-RELATED"/>
    <property type="match status" value="1"/>
</dbReference>
<evidence type="ECO:0000256" key="2">
    <source>
        <dbReference type="ARBA" id="ARBA00022692"/>
    </source>
</evidence>
<keyword evidence="2 6" id="KW-0812">Transmembrane</keyword>
<evidence type="ECO:0000256" key="1">
    <source>
        <dbReference type="ARBA" id="ARBA00004141"/>
    </source>
</evidence>
<feature type="compositionally biased region" description="Basic and acidic residues" evidence="5">
    <location>
        <begin position="16"/>
        <end position="29"/>
    </location>
</feature>
<evidence type="ECO:0000313" key="9">
    <source>
        <dbReference type="Proteomes" id="UP001138500"/>
    </source>
</evidence>
<dbReference type="Proteomes" id="UP001138500">
    <property type="component" value="Unassembled WGS sequence"/>
</dbReference>
<dbReference type="GO" id="GO:0022857">
    <property type="term" value="F:transmembrane transporter activity"/>
    <property type="evidence" value="ECO:0007669"/>
    <property type="project" value="InterPro"/>
</dbReference>
<dbReference type="PANTHER" id="PTHR23502">
    <property type="entry name" value="MAJOR FACILITATOR SUPERFAMILY"/>
    <property type="match status" value="1"/>
</dbReference>
<comment type="subcellular location">
    <subcellularLocation>
        <location evidence="1">Membrane</location>
        <topology evidence="1">Multi-pass membrane protein</topology>
    </subcellularLocation>
</comment>
<dbReference type="InterPro" id="IPR036259">
    <property type="entry name" value="MFS_trans_sf"/>
</dbReference>
<feature type="transmembrane region" description="Helical" evidence="6">
    <location>
        <begin position="527"/>
        <end position="547"/>
    </location>
</feature>
<dbReference type="PROSITE" id="PS50850">
    <property type="entry name" value="MFS"/>
    <property type="match status" value="1"/>
</dbReference>
<name>A0A9W7SLZ8_9PEZI</name>
<proteinExistence type="predicted"/>
<keyword evidence="9" id="KW-1185">Reference proteome</keyword>
<dbReference type="AlphaFoldDB" id="A0A9W7SLZ8"/>
<organism evidence="8 9">
    <name type="scientific">Teratosphaeria destructans</name>
    <dbReference type="NCBI Taxonomy" id="418781"/>
    <lineage>
        <taxon>Eukaryota</taxon>
        <taxon>Fungi</taxon>
        <taxon>Dikarya</taxon>
        <taxon>Ascomycota</taxon>
        <taxon>Pezizomycotina</taxon>
        <taxon>Dothideomycetes</taxon>
        <taxon>Dothideomycetidae</taxon>
        <taxon>Mycosphaerellales</taxon>
        <taxon>Teratosphaeriaceae</taxon>
        <taxon>Teratosphaeria</taxon>
    </lineage>
</organism>
<evidence type="ECO:0000256" key="6">
    <source>
        <dbReference type="SAM" id="Phobius"/>
    </source>
</evidence>
<feature type="transmembrane region" description="Helical" evidence="6">
    <location>
        <begin position="455"/>
        <end position="479"/>
    </location>
</feature>
<feature type="region of interest" description="Disordered" evidence="5">
    <location>
        <begin position="1"/>
        <end position="89"/>
    </location>
</feature>
<reference evidence="8 9" key="2">
    <citation type="journal article" date="2021" name="Curr. Genet.">
        <title>Genetic response to nitrogen starvation in the aggressive Eucalyptus foliar pathogen Teratosphaeria destructans.</title>
        <authorList>
            <person name="Havenga M."/>
            <person name="Wingfield B.D."/>
            <person name="Wingfield M.J."/>
            <person name="Dreyer L.L."/>
            <person name="Roets F."/>
            <person name="Aylward J."/>
        </authorList>
    </citation>
    <scope>NUCLEOTIDE SEQUENCE [LARGE SCALE GENOMIC DNA]</scope>
    <source>
        <strain evidence="8">CMW44962</strain>
    </source>
</reference>
<dbReference type="InterPro" id="IPR020846">
    <property type="entry name" value="MFS_dom"/>
</dbReference>
<dbReference type="EMBL" id="RIBY02002195">
    <property type="protein sequence ID" value="KAH9823595.1"/>
    <property type="molecule type" value="Genomic_DNA"/>
</dbReference>
<feature type="transmembrane region" description="Helical" evidence="6">
    <location>
        <begin position="485"/>
        <end position="506"/>
    </location>
</feature>
<dbReference type="InterPro" id="IPR011701">
    <property type="entry name" value="MFS"/>
</dbReference>
<dbReference type="Pfam" id="PF07690">
    <property type="entry name" value="MFS_1"/>
    <property type="match status" value="1"/>
</dbReference>
<feature type="domain" description="Major facilitator superfamily (MFS) profile" evidence="7">
    <location>
        <begin position="145"/>
        <end position="581"/>
    </location>
</feature>
<feature type="transmembrane region" description="Helical" evidence="6">
    <location>
        <begin position="214"/>
        <end position="234"/>
    </location>
</feature>
<protein>
    <submittedName>
        <fullName evidence="8">Major Facilitator Superfamily</fullName>
    </submittedName>
</protein>
<evidence type="ECO:0000256" key="4">
    <source>
        <dbReference type="ARBA" id="ARBA00023136"/>
    </source>
</evidence>
<evidence type="ECO:0000256" key="3">
    <source>
        <dbReference type="ARBA" id="ARBA00022989"/>
    </source>
</evidence>
<evidence type="ECO:0000256" key="5">
    <source>
        <dbReference type="SAM" id="MobiDB-lite"/>
    </source>
</evidence>
<dbReference type="SUPFAM" id="SSF103473">
    <property type="entry name" value="MFS general substrate transporter"/>
    <property type="match status" value="1"/>
</dbReference>